<feature type="chain" id="PRO_5007542288" evidence="1">
    <location>
        <begin position="21"/>
        <end position="85"/>
    </location>
</feature>
<dbReference type="EMBL" id="GEGO01006370">
    <property type="protein sequence ID" value="JAR89034.1"/>
    <property type="molecule type" value="Transcribed_RNA"/>
</dbReference>
<evidence type="ECO:0000256" key="1">
    <source>
        <dbReference type="SAM" id="SignalP"/>
    </source>
</evidence>
<organism evidence="2">
    <name type="scientific">Ixodes ricinus</name>
    <name type="common">Common tick</name>
    <name type="synonym">Acarus ricinus</name>
    <dbReference type="NCBI Taxonomy" id="34613"/>
    <lineage>
        <taxon>Eukaryota</taxon>
        <taxon>Metazoa</taxon>
        <taxon>Ecdysozoa</taxon>
        <taxon>Arthropoda</taxon>
        <taxon>Chelicerata</taxon>
        <taxon>Arachnida</taxon>
        <taxon>Acari</taxon>
        <taxon>Parasitiformes</taxon>
        <taxon>Ixodida</taxon>
        <taxon>Ixodoidea</taxon>
        <taxon>Ixodidae</taxon>
        <taxon>Ixodinae</taxon>
        <taxon>Ixodes</taxon>
    </lineage>
</organism>
<evidence type="ECO:0000313" key="2">
    <source>
        <dbReference type="EMBL" id="JAR89034.1"/>
    </source>
</evidence>
<feature type="signal peptide" evidence="1">
    <location>
        <begin position="1"/>
        <end position="20"/>
    </location>
</feature>
<proteinExistence type="predicted"/>
<dbReference type="AlphaFoldDB" id="A0A147BE46"/>
<sequence length="85" mass="9937">MHVWVPHWWVCLAIILALQSWKLPQYMSNFQCLSFRFFRPGFTVDVARQLAGALSLIRLPWRPRYGPGGLGPCWEDKAQSTRQTF</sequence>
<protein>
    <submittedName>
        <fullName evidence="2">Putative secreted protein</fullName>
    </submittedName>
</protein>
<keyword evidence="1" id="KW-0732">Signal</keyword>
<reference evidence="2" key="1">
    <citation type="journal article" date="2018" name="PLoS Negl. Trop. Dis.">
        <title>Sialome diversity of ticks revealed by RNAseq of single tick salivary glands.</title>
        <authorList>
            <person name="Perner J."/>
            <person name="Kropackova S."/>
            <person name="Kopacek P."/>
            <person name="Ribeiro J.M."/>
        </authorList>
    </citation>
    <scope>NUCLEOTIDE SEQUENCE</scope>
    <source>
        <strain evidence="2">Siblings of single egg batch collected in Ceske Budejovice</strain>
        <tissue evidence="2">Salivary glands</tissue>
    </source>
</reference>
<accession>A0A147BE46</accession>
<name>A0A147BE46_IXORI</name>